<accession>A0A916Z1B2</accession>
<feature type="region of interest" description="Disordered" evidence="1">
    <location>
        <begin position="222"/>
        <end position="244"/>
    </location>
</feature>
<comment type="caution">
    <text evidence="2">The sequence shown here is derived from an EMBL/GenBank/DDBJ whole genome shotgun (WGS) entry which is preliminary data.</text>
</comment>
<gene>
    <name evidence="2" type="ORF">GCM10011514_38610</name>
</gene>
<dbReference type="Proteomes" id="UP000609064">
    <property type="component" value="Unassembled WGS sequence"/>
</dbReference>
<evidence type="ECO:0000313" key="3">
    <source>
        <dbReference type="Proteomes" id="UP000609064"/>
    </source>
</evidence>
<dbReference type="AlphaFoldDB" id="A0A916Z1B2"/>
<organism evidence="2 3">
    <name type="scientific">Emticicia aquatilis</name>
    <dbReference type="NCBI Taxonomy" id="1537369"/>
    <lineage>
        <taxon>Bacteria</taxon>
        <taxon>Pseudomonadati</taxon>
        <taxon>Bacteroidota</taxon>
        <taxon>Cytophagia</taxon>
        <taxon>Cytophagales</taxon>
        <taxon>Leadbetterellaceae</taxon>
        <taxon>Emticicia</taxon>
    </lineage>
</organism>
<reference evidence="2" key="2">
    <citation type="submission" date="2020-09" db="EMBL/GenBank/DDBJ databases">
        <authorList>
            <person name="Sun Q."/>
            <person name="Zhou Y."/>
        </authorList>
    </citation>
    <scope>NUCLEOTIDE SEQUENCE</scope>
    <source>
        <strain evidence="2">CGMCC 1.15958</strain>
    </source>
</reference>
<dbReference type="EMBL" id="BMKK01000008">
    <property type="protein sequence ID" value="GGD70783.1"/>
    <property type="molecule type" value="Genomic_DNA"/>
</dbReference>
<proteinExistence type="predicted"/>
<evidence type="ECO:0000313" key="2">
    <source>
        <dbReference type="EMBL" id="GGD70783.1"/>
    </source>
</evidence>
<reference evidence="2" key="1">
    <citation type="journal article" date="2014" name="Int. J. Syst. Evol. Microbiol.">
        <title>Complete genome sequence of Corynebacterium casei LMG S-19264T (=DSM 44701T), isolated from a smear-ripened cheese.</title>
        <authorList>
            <consortium name="US DOE Joint Genome Institute (JGI-PGF)"/>
            <person name="Walter F."/>
            <person name="Albersmeier A."/>
            <person name="Kalinowski J."/>
            <person name="Ruckert C."/>
        </authorList>
    </citation>
    <scope>NUCLEOTIDE SEQUENCE</scope>
    <source>
        <strain evidence="2">CGMCC 1.15958</strain>
    </source>
</reference>
<name>A0A916Z1B2_9BACT</name>
<evidence type="ECO:0000256" key="1">
    <source>
        <dbReference type="SAM" id="MobiDB-lite"/>
    </source>
</evidence>
<protein>
    <submittedName>
        <fullName evidence="2">Membrane protein</fullName>
    </submittedName>
</protein>
<dbReference type="Gene3D" id="2.40.160.50">
    <property type="entry name" value="membrane protein fhac: a member of the omp85/tpsb transporter family"/>
    <property type="match status" value="1"/>
</dbReference>
<sequence length="411" mass="46550">MKFTYISILFFLITIEYSYSRNHQANSIEYSSDTSSFRPKTTKQVDVKDIFRAIFAKNSTPKPKSSTQKNSSFAILPSVNYSIVTGFSAGANTVNIFKLSAEAETKPSSIRTFTNYSQYKQFVSILNTNIWTKGNKINLLGDIRYYKFPANTYGLGGNTTFDDANLVDYRHVRLYQVALRKISKNFDAGIGYHLDYHWKIHEINEKDLGETDLQKYGLTPKSTSSGLSLNIQHDSRDNSSNTTSGNYANLQYRYNTTLLGSNQNWQSVVLDCRKYIRFPSNSENIIALWSYDWISFGGNAPYFDLPSIGWDAYYNTGRGYPIGRFRSKTLLYFETEYRFAITRNGLLRGVVFGNTQSLANYPNNGMSKIIPAGGGGIRIKWNKLNNTIIAFDYGIGIGGSQGFVFNINEVF</sequence>
<dbReference type="RefSeq" id="WP_188768457.1">
    <property type="nucleotide sequence ID" value="NZ_BMKK01000008.1"/>
</dbReference>
<keyword evidence="3" id="KW-1185">Reference proteome</keyword>